<feature type="compositionally biased region" description="Polar residues" evidence="1">
    <location>
        <begin position="14"/>
        <end position="34"/>
    </location>
</feature>
<name>W1Q5C5_ABIDE</name>
<dbReference type="AlphaFoldDB" id="W1Q5C5"/>
<organism evidence="2 3">
    <name type="scientific">Abiotrophia defectiva ATCC 49176</name>
    <dbReference type="NCBI Taxonomy" id="592010"/>
    <lineage>
        <taxon>Bacteria</taxon>
        <taxon>Bacillati</taxon>
        <taxon>Bacillota</taxon>
        <taxon>Bacilli</taxon>
        <taxon>Lactobacillales</taxon>
        <taxon>Aerococcaceae</taxon>
        <taxon>Abiotrophia</taxon>
    </lineage>
</organism>
<reference evidence="2" key="1">
    <citation type="submission" date="2013-06" db="EMBL/GenBank/DDBJ databases">
        <authorList>
            <person name="Weinstock G."/>
            <person name="Sodergren E."/>
            <person name="Clifton S."/>
            <person name="Fulton L."/>
            <person name="Fulton B."/>
            <person name="Courtney L."/>
            <person name="Fronick C."/>
            <person name="Harrison M."/>
            <person name="Strong C."/>
            <person name="Farmer C."/>
            <person name="Delahaunty K."/>
            <person name="Markovic C."/>
            <person name="Hall O."/>
            <person name="Minx P."/>
            <person name="Tomlinson C."/>
            <person name="Mitreva M."/>
            <person name="Nelson J."/>
            <person name="Hou S."/>
            <person name="Wollam A."/>
            <person name="Pepin K.H."/>
            <person name="Johnson M."/>
            <person name="Bhonagiri V."/>
            <person name="Nash W.E."/>
            <person name="Warren W."/>
            <person name="Chinwalla A."/>
            <person name="Mardis E.R."/>
            <person name="Wilson R.K."/>
        </authorList>
    </citation>
    <scope>NUCLEOTIDE SEQUENCE [LARGE SCALE GENOMIC DNA]</scope>
    <source>
        <strain evidence="2">ATCC 49176</strain>
    </source>
</reference>
<feature type="region of interest" description="Disordered" evidence="1">
    <location>
        <begin position="1"/>
        <end position="35"/>
    </location>
</feature>
<dbReference type="STRING" id="592010.GCWU000182_000147"/>
<dbReference type="InterPro" id="IPR035940">
    <property type="entry name" value="CAP_sf"/>
</dbReference>
<protein>
    <submittedName>
        <fullName evidence="2">Uncharacterized protein</fullName>
    </submittedName>
</protein>
<evidence type="ECO:0000313" key="2">
    <source>
        <dbReference type="EMBL" id="ESK66460.1"/>
    </source>
</evidence>
<dbReference type="Gene3D" id="3.40.33.10">
    <property type="entry name" value="CAP"/>
    <property type="match status" value="1"/>
</dbReference>
<dbReference type="eggNOG" id="ENOG50342P4">
    <property type="taxonomic scope" value="Bacteria"/>
</dbReference>
<dbReference type="HOGENOM" id="CLU_709079_0_0_9"/>
<proteinExistence type="predicted"/>
<accession>W1Q5C5</accession>
<comment type="caution">
    <text evidence="2">The sequence shown here is derived from an EMBL/GenBank/DDBJ whole genome shotgun (WGS) entry which is preliminary data.</text>
</comment>
<evidence type="ECO:0000313" key="3">
    <source>
        <dbReference type="Proteomes" id="UP000019050"/>
    </source>
</evidence>
<feature type="compositionally biased region" description="Low complexity" evidence="1">
    <location>
        <begin position="1"/>
        <end position="13"/>
    </location>
</feature>
<evidence type="ECO:0000256" key="1">
    <source>
        <dbReference type="SAM" id="MobiDB-lite"/>
    </source>
</evidence>
<dbReference type="EMBL" id="ACIN03000001">
    <property type="protein sequence ID" value="ESK66460.1"/>
    <property type="molecule type" value="Genomic_DNA"/>
</dbReference>
<sequence>MNSSSSSESSSSSQLSYPDPTSTSESTDISSVWSGSEYPIPAEGYARVRTAVYPPGTPNNPKVYNDSRYRYNNGKHYFVEKDAKGKDIYWWTWEKGRWFLHGEAYWPGDPGFESGVHENPNNSDEYGYTYDETVSPKLYSDIIVGKGKAGDPLPFSNTEEFKKYVLSKVNHVFKDNYGYDLKVTYSVEDEDKLKGNAAGAWGGRYILEAKITSTGKEEYEWGYVNYVYEVEGIAQDENSEYGYEDMAKAKEAFALINQARTSKGLPALTWDDASYSAGQEALKGLLKNWDSSGMVARATASPSDVVNKFLGNAHAQTLLSSRAVSGSVSLLQKADSTYYWKITINESADGGAANDGFQPLPAQDDEYDAAASHEALIEELNSRPLEWNN</sequence>
<dbReference type="Proteomes" id="UP000019050">
    <property type="component" value="Unassembled WGS sequence"/>
</dbReference>
<gene>
    <name evidence="2" type="ORF">GCWU000182_000147</name>
</gene>
<keyword evidence="3" id="KW-1185">Reference proteome</keyword>